<sequence length="67" mass="7989">MTYFKTFYSFGNFIFVEIKLSDILIYSFKQISIDKTVLKISISIKLLKIPASLRCFSEYTIRNQFKF</sequence>
<gene>
    <name evidence="1" type="ORF">SDC9_57466</name>
</gene>
<accession>A0A644X5A3</accession>
<organism evidence="1">
    <name type="scientific">bioreactor metagenome</name>
    <dbReference type="NCBI Taxonomy" id="1076179"/>
    <lineage>
        <taxon>unclassified sequences</taxon>
        <taxon>metagenomes</taxon>
        <taxon>ecological metagenomes</taxon>
    </lineage>
</organism>
<name>A0A644X5A3_9ZZZZ</name>
<dbReference type="AlphaFoldDB" id="A0A644X5A3"/>
<dbReference type="EMBL" id="VSSQ01001788">
    <property type="protein sequence ID" value="MPM11127.1"/>
    <property type="molecule type" value="Genomic_DNA"/>
</dbReference>
<comment type="caution">
    <text evidence="1">The sequence shown here is derived from an EMBL/GenBank/DDBJ whole genome shotgun (WGS) entry which is preliminary data.</text>
</comment>
<protein>
    <submittedName>
        <fullName evidence="1">Uncharacterized protein</fullName>
    </submittedName>
</protein>
<reference evidence="1" key="1">
    <citation type="submission" date="2019-08" db="EMBL/GenBank/DDBJ databases">
        <authorList>
            <person name="Kucharzyk K."/>
            <person name="Murdoch R.W."/>
            <person name="Higgins S."/>
            <person name="Loffler F."/>
        </authorList>
    </citation>
    <scope>NUCLEOTIDE SEQUENCE</scope>
</reference>
<evidence type="ECO:0000313" key="1">
    <source>
        <dbReference type="EMBL" id="MPM11127.1"/>
    </source>
</evidence>
<proteinExistence type="predicted"/>